<dbReference type="HAMAP" id="MF_00528">
    <property type="entry name" value="Maf"/>
    <property type="match status" value="1"/>
</dbReference>
<dbReference type="CDD" id="cd00555">
    <property type="entry name" value="Maf"/>
    <property type="match status" value="1"/>
</dbReference>
<dbReference type="PANTHER" id="PTHR43213:SF5">
    <property type="entry name" value="BIFUNCTIONAL DTTP_UTP PYROPHOSPHATASE_METHYLTRANSFERASE PROTEIN-RELATED"/>
    <property type="match status" value="1"/>
</dbReference>
<dbReference type="InterPro" id="IPR029001">
    <property type="entry name" value="ITPase-like_fam"/>
</dbReference>
<dbReference type="PANTHER" id="PTHR43213">
    <property type="entry name" value="BIFUNCTIONAL DTTP/UTP PYROPHOSPHATASE/METHYLTRANSFERASE PROTEIN-RELATED"/>
    <property type="match status" value="1"/>
</dbReference>
<protein>
    <submittedName>
        <fullName evidence="4">N-acetylserotonin O-methyltransferase-like protein</fullName>
    </submittedName>
</protein>
<reference evidence="4" key="1">
    <citation type="submission" date="2025-08" db="UniProtKB">
        <authorList>
            <consortium name="RefSeq"/>
        </authorList>
    </citation>
    <scope>IDENTIFICATION</scope>
    <source>
        <tissue evidence="4">Liver</tissue>
    </source>
</reference>
<dbReference type="Gene3D" id="3.90.950.10">
    <property type="match status" value="1"/>
</dbReference>
<accession>A0A9F2RCY2</accession>
<dbReference type="KEGG" id="pbi:103048819"/>
<dbReference type="SUPFAM" id="SSF52972">
    <property type="entry name" value="ITPase-like"/>
    <property type="match status" value="1"/>
</dbReference>
<dbReference type="Proteomes" id="UP000695026">
    <property type="component" value="Unplaced"/>
</dbReference>
<feature type="non-terminal residue" evidence="4">
    <location>
        <position position="306"/>
    </location>
</feature>
<gene>
    <name evidence="4" type="primary">LOC103048819</name>
</gene>
<dbReference type="OMA" id="RDQRMHK"/>
<dbReference type="InterPro" id="IPR003697">
    <property type="entry name" value="Maf-like"/>
</dbReference>
<dbReference type="GO" id="GO:0047429">
    <property type="term" value="F:nucleoside triphosphate diphosphatase activity"/>
    <property type="evidence" value="ECO:0007669"/>
    <property type="project" value="InterPro"/>
</dbReference>
<keyword evidence="2" id="KW-0378">Hydrolase</keyword>
<dbReference type="NCBIfam" id="TIGR00172">
    <property type="entry name" value="maf"/>
    <property type="match status" value="1"/>
</dbReference>
<dbReference type="Pfam" id="PF02545">
    <property type="entry name" value="Maf"/>
    <property type="match status" value="1"/>
</dbReference>
<name>A0A9F2RCY2_PYTBI</name>
<sequence length="306" mass="34165">MVLNPVIRKLVNKRVVLASGSPRRQEILSNAGLRFEVVPSWFKETLDKATFSAPYQYAIETAKQKALEVAKRMHVKHLQTPDIVIGADTIVSIEEQILEKPVDKQDAYKMLSRLSGKEHSVVTGVAIAHCSSKDDYLDTEVTEFFEETKVKFAELSEELLWEYIHSGEPMDKAGGYGIQALGGMLVEYVHGDFLNVVGFPLNHFCKKLGELYYPPPKNTIHHIKCDSIPSVETFEILSDGDYDSSDNTQMEDAKRLTNGGPVELEKCKESNCSYKVPVEIQNGVPGNVTQCLSKLTHLLDGFKASK</sequence>
<evidence type="ECO:0000313" key="4">
    <source>
        <dbReference type="RefSeq" id="XP_007444209.2"/>
    </source>
</evidence>
<dbReference type="RefSeq" id="XP_007444209.2">
    <property type="nucleotide sequence ID" value="XM_007444147.2"/>
</dbReference>
<dbReference type="OrthoDB" id="10267058at2759"/>
<proteinExistence type="inferred from homology"/>
<evidence type="ECO:0000313" key="3">
    <source>
        <dbReference type="Proteomes" id="UP000695026"/>
    </source>
</evidence>
<evidence type="ECO:0000256" key="2">
    <source>
        <dbReference type="ARBA" id="ARBA00022801"/>
    </source>
</evidence>
<dbReference type="GeneID" id="103048819"/>
<evidence type="ECO:0000256" key="1">
    <source>
        <dbReference type="ARBA" id="ARBA00001968"/>
    </source>
</evidence>
<organism evidence="3 4">
    <name type="scientific">Python bivittatus</name>
    <name type="common">Burmese python</name>
    <name type="synonym">Python molurus bivittatus</name>
    <dbReference type="NCBI Taxonomy" id="176946"/>
    <lineage>
        <taxon>Eukaryota</taxon>
        <taxon>Metazoa</taxon>
        <taxon>Chordata</taxon>
        <taxon>Craniata</taxon>
        <taxon>Vertebrata</taxon>
        <taxon>Euteleostomi</taxon>
        <taxon>Lepidosauria</taxon>
        <taxon>Squamata</taxon>
        <taxon>Bifurcata</taxon>
        <taxon>Unidentata</taxon>
        <taxon>Episquamata</taxon>
        <taxon>Toxicofera</taxon>
        <taxon>Serpentes</taxon>
        <taxon>Henophidia</taxon>
        <taxon>Pythonidae</taxon>
        <taxon>Python</taxon>
    </lineage>
</organism>
<dbReference type="AlphaFoldDB" id="A0A9F2RCY2"/>
<keyword evidence="3" id="KW-1185">Reference proteome</keyword>
<dbReference type="FunFam" id="3.90.950.10:FF:000020">
    <property type="entry name" value="Probable bifunctional dTTP/UTP pyrophosphatase/methyltransferase protein"/>
    <property type="match status" value="1"/>
</dbReference>
<comment type="cofactor">
    <cofactor evidence="1">
        <name>a divalent metal cation</name>
        <dbReference type="ChEBI" id="CHEBI:60240"/>
    </cofactor>
</comment>